<dbReference type="PROSITE" id="PS50931">
    <property type="entry name" value="HTH_LYSR"/>
    <property type="match status" value="1"/>
</dbReference>
<keyword evidence="7" id="KW-1185">Reference proteome</keyword>
<feature type="domain" description="HTH lysR-type" evidence="5">
    <location>
        <begin position="1"/>
        <end position="58"/>
    </location>
</feature>
<dbReference type="SUPFAM" id="SSF46785">
    <property type="entry name" value="Winged helix' DNA-binding domain"/>
    <property type="match status" value="1"/>
</dbReference>
<dbReference type="InterPro" id="IPR037424">
    <property type="entry name" value="NocR_PBP2"/>
</dbReference>
<dbReference type="InterPro" id="IPR005119">
    <property type="entry name" value="LysR_subst-bd"/>
</dbReference>
<dbReference type="PANTHER" id="PTHR30427:SF1">
    <property type="entry name" value="TRANSCRIPTIONAL ACTIVATOR PROTEIN LYSR"/>
    <property type="match status" value="1"/>
</dbReference>
<dbReference type="Gene3D" id="1.10.10.10">
    <property type="entry name" value="Winged helix-like DNA-binding domain superfamily/Winged helix DNA-binding domain"/>
    <property type="match status" value="1"/>
</dbReference>
<evidence type="ECO:0000313" key="7">
    <source>
        <dbReference type="Proteomes" id="UP000708298"/>
    </source>
</evidence>
<keyword evidence="3" id="KW-0238">DNA-binding</keyword>
<comment type="similarity">
    <text evidence="1">Belongs to the LysR transcriptional regulatory family.</text>
</comment>
<evidence type="ECO:0000256" key="1">
    <source>
        <dbReference type="ARBA" id="ARBA00009437"/>
    </source>
</evidence>
<evidence type="ECO:0000256" key="3">
    <source>
        <dbReference type="ARBA" id="ARBA00023125"/>
    </source>
</evidence>
<evidence type="ECO:0000313" key="6">
    <source>
        <dbReference type="EMBL" id="MCB8877555.1"/>
    </source>
</evidence>
<accession>A0A963YUZ3</accession>
<name>A0A963YUZ3_9PROT</name>
<reference evidence="6" key="2">
    <citation type="submission" date="2021-01" db="EMBL/GenBank/DDBJ databases">
        <authorList>
            <person name="Mieszkin S."/>
            <person name="Pouder E."/>
            <person name="Alain K."/>
        </authorList>
    </citation>
    <scope>NUCLEOTIDE SEQUENCE</scope>
    <source>
        <strain evidence="6">HW T2.11</strain>
    </source>
</reference>
<gene>
    <name evidence="6" type="ORF">ASILVAE211_20335</name>
</gene>
<evidence type="ECO:0000256" key="4">
    <source>
        <dbReference type="ARBA" id="ARBA00023163"/>
    </source>
</evidence>
<dbReference type="AlphaFoldDB" id="A0A963YUZ3"/>
<dbReference type="Gene3D" id="3.40.190.290">
    <property type="match status" value="1"/>
</dbReference>
<dbReference type="PRINTS" id="PR00039">
    <property type="entry name" value="HTHLYSR"/>
</dbReference>
<dbReference type="Pfam" id="PF03466">
    <property type="entry name" value="LysR_substrate"/>
    <property type="match status" value="1"/>
</dbReference>
<organism evidence="6 7">
    <name type="scientific">Acidisoma silvae</name>
    <dbReference type="NCBI Taxonomy" id="2802396"/>
    <lineage>
        <taxon>Bacteria</taxon>
        <taxon>Pseudomonadati</taxon>
        <taxon>Pseudomonadota</taxon>
        <taxon>Alphaproteobacteria</taxon>
        <taxon>Acetobacterales</taxon>
        <taxon>Acidocellaceae</taxon>
        <taxon>Acidisoma</taxon>
    </lineage>
</organism>
<dbReference type="Pfam" id="PF00126">
    <property type="entry name" value="HTH_1"/>
    <property type="match status" value="1"/>
</dbReference>
<dbReference type="RefSeq" id="WP_227323203.1">
    <property type="nucleotide sequence ID" value="NZ_JAESVB010000014.1"/>
</dbReference>
<dbReference type="EMBL" id="JAESVB010000014">
    <property type="protein sequence ID" value="MCB8877555.1"/>
    <property type="molecule type" value="Genomic_DNA"/>
</dbReference>
<dbReference type="SUPFAM" id="SSF53850">
    <property type="entry name" value="Periplasmic binding protein-like II"/>
    <property type="match status" value="1"/>
</dbReference>
<keyword evidence="2" id="KW-0805">Transcription regulation</keyword>
<dbReference type="CDD" id="cd08415">
    <property type="entry name" value="PBP2_LysR_opines_like"/>
    <property type="match status" value="1"/>
</dbReference>
<comment type="caution">
    <text evidence="6">The sequence shown here is derived from an EMBL/GenBank/DDBJ whole genome shotgun (WGS) entry which is preliminary data.</text>
</comment>
<evidence type="ECO:0000259" key="5">
    <source>
        <dbReference type="PROSITE" id="PS50931"/>
    </source>
</evidence>
<dbReference type="GO" id="GO:0003700">
    <property type="term" value="F:DNA-binding transcription factor activity"/>
    <property type="evidence" value="ECO:0007669"/>
    <property type="project" value="InterPro"/>
</dbReference>
<dbReference type="Proteomes" id="UP000708298">
    <property type="component" value="Unassembled WGS sequence"/>
</dbReference>
<dbReference type="InterPro" id="IPR000847">
    <property type="entry name" value="LysR_HTH_N"/>
</dbReference>
<dbReference type="PANTHER" id="PTHR30427">
    <property type="entry name" value="TRANSCRIPTIONAL ACTIVATOR PROTEIN LYSR"/>
    <property type="match status" value="1"/>
</dbReference>
<protein>
    <submittedName>
        <fullName evidence="6">LysR family transcriptional regulator</fullName>
    </submittedName>
</protein>
<proteinExistence type="inferred from homology"/>
<reference evidence="6" key="1">
    <citation type="journal article" date="2021" name="Microorganisms">
        <title>Acidisoma silvae sp. nov. and Acidisomacellulosilytica sp. nov., Two Acidophilic Bacteria Isolated from Decaying Wood, Hydrolyzing Cellulose and Producing Poly-3-hydroxybutyrate.</title>
        <authorList>
            <person name="Mieszkin S."/>
            <person name="Pouder E."/>
            <person name="Uroz S."/>
            <person name="Simon-Colin C."/>
            <person name="Alain K."/>
        </authorList>
    </citation>
    <scope>NUCLEOTIDE SEQUENCE</scope>
    <source>
        <strain evidence="6">HW T2.11</strain>
    </source>
</reference>
<sequence>MTLRQLEILRALIRHRTTVAAGHELGLSQPAVSNALKSMEMQLGFSLFERVNNRLHPTPEAMAIHDDAEAIFALHGQLATRLRGLKDSHSGRLAIAATPPLAYSVIPPVLHSFLKPRPDLRVYFDVRRYEGVIDAVLNQVAELGFVLGFLPDHRSITSQIVHESEMVCVCTPDHPLARRDAVSPDDLTHYPFIGLEAGTRLGQAVRGAFAAVGTPFRAEVEVRYCNTACALAAAGVGIAVVDAYSAQQPVIGSLVTRPFRPHTPVISYALWSQTRPLSRVARVFLDEVLQRQSAMA</sequence>
<dbReference type="InterPro" id="IPR036388">
    <property type="entry name" value="WH-like_DNA-bd_sf"/>
</dbReference>
<dbReference type="GO" id="GO:0010628">
    <property type="term" value="P:positive regulation of gene expression"/>
    <property type="evidence" value="ECO:0007669"/>
    <property type="project" value="TreeGrafter"/>
</dbReference>
<evidence type="ECO:0000256" key="2">
    <source>
        <dbReference type="ARBA" id="ARBA00023015"/>
    </source>
</evidence>
<dbReference type="InterPro" id="IPR036390">
    <property type="entry name" value="WH_DNA-bd_sf"/>
</dbReference>
<dbReference type="GO" id="GO:0043565">
    <property type="term" value="F:sequence-specific DNA binding"/>
    <property type="evidence" value="ECO:0007669"/>
    <property type="project" value="TreeGrafter"/>
</dbReference>
<keyword evidence="4" id="KW-0804">Transcription</keyword>